<sequence length="516" mass="60599">MSKLYRDILYLIIEELQYDKKSLVSCLTINKIWCEIIIPILWKNPWEDLTFDKEKLLLNTIISHLSDEERNNLSQYSKISYKKPLFNYISFCKHLNLEIIENIILSHGQGQYNEIKNYILNLFINKNAEYTHLYMPNYYYEYNLIPEAEQCFSKIKFLRCDSRVKDNSLAILTKMCKSIEDLELIIYKYENNFGIPKLIENQENLINVSFLHKYSPYDGLFRAFLENSLIKHANTIQYFNICGQLETQILTSFVNLKDLVLMGDWERWIFIENLSLPSLQSLYTREINTESLKGLIENSGGKLNELNISYSVIFPDAISTKEIIQVIYHNCPNLTHLEFYYKNCNVLDLEKLLIKCQYLKILGIYYNVEDEFMNWDNLFNILVTSSPLSLHKLKIIHPVNPPELKSLKLFFDNWEGRKPISLIISIEGDFIRKKQLNDLIGNYKSKGVVKDFIHYSYEYDDLIESKAKEIVKDLKTRDANAGTQVIFTVYINIKKVNSSKTRVSDSVFDQNSANPS</sequence>
<name>A0A2I1HNH1_9GLOM</name>
<dbReference type="VEuPathDB" id="FungiDB:RhiirFUN_026576"/>
<reference evidence="1 2" key="1">
    <citation type="submission" date="2015-10" db="EMBL/GenBank/DDBJ databases">
        <title>Genome analyses suggest a sexual origin of heterokaryosis in a supposedly ancient asexual fungus.</title>
        <authorList>
            <person name="Ropars J."/>
            <person name="Sedzielewska K."/>
            <person name="Noel J."/>
            <person name="Charron P."/>
            <person name="Farinelli L."/>
            <person name="Marton T."/>
            <person name="Kruger M."/>
            <person name="Pelin A."/>
            <person name="Brachmann A."/>
            <person name="Corradi N."/>
        </authorList>
    </citation>
    <scope>NUCLEOTIDE SEQUENCE [LARGE SCALE GENOMIC DNA]</scope>
    <source>
        <strain evidence="1 2">A4</strain>
    </source>
</reference>
<proteinExistence type="predicted"/>
<evidence type="ECO:0000313" key="1">
    <source>
        <dbReference type="EMBL" id="PKY60429.1"/>
    </source>
</evidence>
<comment type="caution">
    <text evidence="1">The sequence shown here is derived from an EMBL/GenBank/DDBJ whole genome shotgun (WGS) entry which is preliminary data.</text>
</comment>
<protein>
    <recommendedName>
        <fullName evidence="3">F-box domain-containing protein</fullName>
    </recommendedName>
</protein>
<evidence type="ECO:0008006" key="3">
    <source>
        <dbReference type="Google" id="ProtNLM"/>
    </source>
</evidence>
<dbReference type="InterPro" id="IPR032675">
    <property type="entry name" value="LRR_dom_sf"/>
</dbReference>
<organism evidence="1 2">
    <name type="scientific">Rhizophagus irregularis</name>
    <dbReference type="NCBI Taxonomy" id="588596"/>
    <lineage>
        <taxon>Eukaryota</taxon>
        <taxon>Fungi</taxon>
        <taxon>Fungi incertae sedis</taxon>
        <taxon>Mucoromycota</taxon>
        <taxon>Glomeromycotina</taxon>
        <taxon>Glomeromycetes</taxon>
        <taxon>Glomerales</taxon>
        <taxon>Glomeraceae</taxon>
        <taxon>Rhizophagus</taxon>
    </lineage>
</organism>
<dbReference type="SUPFAM" id="SSF52047">
    <property type="entry name" value="RNI-like"/>
    <property type="match status" value="1"/>
</dbReference>
<keyword evidence="2" id="KW-1185">Reference proteome</keyword>
<dbReference type="Proteomes" id="UP000234323">
    <property type="component" value="Unassembled WGS sequence"/>
</dbReference>
<dbReference type="Gene3D" id="3.80.10.10">
    <property type="entry name" value="Ribonuclease Inhibitor"/>
    <property type="match status" value="1"/>
</dbReference>
<dbReference type="VEuPathDB" id="FungiDB:RhiirA1_464698"/>
<dbReference type="AlphaFoldDB" id="A0A2I1HNH1"/>
<dbReference type="EMBL" id="LLXI01004257">
    <property type="protein sequence ID" value="PKY60429.1"/>
    <property type="molecule type" value="Genomic_DNA"/>
</dbReference>
<accession>A0A2I1HNH1</accession>
<gene>
    <name evidence="1" type="ORF">RhiirA4_550653</name>
</gene>
<evidence type="ECO:0000313" key="2">
    <source>
        <dbReference type="Proteomes" id="UP000234323"/>
    </source>
</evidence>
<dbReference type="VEuPathDB" id="FungiDB:FUN_015990"/>